<feature type="compositionally biased region" description="Basic and acidic residues" evidence="2">
    <location>
        <begin position="36"/>
        <end position="61"/>
    </location>
</feature>
<feature type="region of interest" description="Disordered" evidence="2">
    <location>
        <begin position="1"/>
        <end position="63"/>
    </location>
</feature>
<dbReference type="GO" id="GO:0000462">
    <property type="term" value="P:maturation of SSU-rRNA from tricistronic rRNA transcript (SSU-rRNA, 5.8S rRNA, LSU-rRNA)"/>
    <property type="evidence" value="ECO:0007669"/>
    <property type="project" value="InterPro"/>
</dbReference>
<name>A0A8H8DFL0_9FUNG</name>
<evidence type="ECO:0000256" key="1">
    <source>
        <dbReference type="PROSITE-ProRule" id="PRU00221"/>
    </source>
</evidence>
<feature type="compositionally biased region" description="Basic and acidic residues" evidence="2">
    <location>
        <begin position="192"/>
        <end position="205"/>
    </location>
</feature>
<keyword evidence="4" id="KW-1185">Reference proteome</keyword>
<feature type="compositionally biased region" description="Basic residues" evidence="2">
    <location>
        <begin position="206"/>
        <end position="216"/>
    </location>
</feature>
<dbReference type="GO" id="GO:0034455">
    <property type="term" value="C:t-UTP complex"/>
    <property type="evidence" value="ECO:0007669"/>
    <property type="project" value="TreeGrafter"/>
</dbReference>
<organism evidence="3 4">
    <name type="scientific">Olpidium bornovanus</name>
    <dbReference type="NCBI Taxonomy" id="278681"/>
    <lineage>
        <taxon>Eukaryota</taxon>
        <taxon>Fungi</taxon>
        <taxon>Fungi incertae sedis</taxon>
        <taxon>Olpidiomycota</taxon>
        <taxon>Olpidiomycotina</taxon>
        <taxon>Olpidiomycetes</taxon>
        <taxon>Olpidiales</taxon>
        <taxon>Olpidiaceae</taxon>
        <taxon>Olpidium</taxon>
    </lineage>
</organism>
<dbReference type="AlphaFoldDB" id="A0A8H8DFL0"/>
<dbReference type="PROSITE" id="PS50082">
    <property type="entry name" value="WD_REPEATS_2"/>
    <property type="match status" value="2"/>
</dbReference>
<feature type="non-terminal residue" evidence="3">
    <location>
        <position position="1"/>
    </location>
</feature>
<feature type="compositionally biased region" description="Acidic residues" evidence="2">
    <location>
        <begin position="171"/>
        <end position="191"/>
    </location>
</feature>
<feature type="region of interest" description="Disordered" evidence="2">
    <location>
        <begin position="166"/>
        <end position="231"/>
    </location>
</feature>
<dbReference type="SUPFAM" id="SSF50978">
    <property type="entry name" value="WD40 repeat-like"/>
    <property type="match status" value="1"/>
</dbReference>
<dbReference type="GO" id="GO:0003723">
    <property type="term" value="F:RNA binding"/>
    <property type="evidence" value="ECO:0007669"/>
    <property type="project" value="TreeGrafter"/>
</dbReference>
<dbReference type="Pfam" id="PF00400">
    <property type="entry name" value="WD40"/>
    <property type="match status" value="3"/>
</dbReference>
<gene>
    <name evidence="3" type="ORF">BJ554DRAFT_3934</name>
</gene>
<protein>
    <submittedName>
        <fullName evidence="3">WD40-repeat-containing domain protein</fullName>
    </submittedName>
</protein>
<feature type="non-terminal residue" evidence="3">
    <location>
        <position position="598"/>
    </location>
</feature>
<feature type="compositionally biased region" description="Low complexity" evidence="2">
    <location>
        <begin position="444"/>
        <end position="458"/>
    </location>
</feature>
<evidence type="ECO:0000313" key="4">
    <source>
        <dbReference type="Proteomes" id="UP000673691"/>
    </source>
</evidence>
<feature type="repeat" description="WD" evidence="1">
    <location>
        <begin position="304"/>
        <end position="345"/>
    </location>
</feature>
<dbReference type="PANTHER" id="PTHR44163:SF1">
    <property type="entry name" value="U3 SMALL NUCLEOLAR RNA-ASSOCIATED PROTEIN 4 HOMOLOG"/>
    <property type="match status" value="1"/>
</dbReference>
<feature type="repeat" description="WD" evidence="1">
    <location>
        <begin position="260"/>
        <end position="301"/>
    </location>
</feature>
<dbReference type="InterPro" id="IPR046351">
    <property type="entry name" value="UTP4"/>
</dbReference>
<dbReference type="InterPro" id="IPR036322">
    <property type="entry name" value="WD40_repeat_dom_sf"/>
</dbReference>
<evidence type="ECO:0000256" key="2">
    <source>
        <dbReference type="SAM" id="MobiDB-lite"/>
    </source>
</evidence>
<dbReference type="OrthoDB" id="8883818at2759"/>
<keyword evidence="1" id="KW-0853">WD repeat</keyword>
<dbReference type="SMART" id="SM00320">
    <property type="entry name" value="WD40"/>
    <property type="match status" value="6"/>
</dbReference>
<evidence type="ECO:0000313" key="3">
    <source>
        <dbReference type="EMBL" id="KAG5456351.1"/>
    </source>
</evidence>
<dbReference type="InterPro" id="IPR001680">
    <property type="entry name" value="WD40_rpt"/>
</dbReference>
<dbReference type="PANTHER" id="PTHR44163">
    <property type="entry name" value="U3 SMALL NUCLEOLAR RNA-ASSOCIATED PROTEIN 4 HOMOLOG"/>
    <property type="match status" value="1"/>
</dbReference>
<sequence length="598" mass="65170">PQAQTNKKPRAPPARSRSRRRTCASSASPGPPSPHVFEETEHAPGGREVGEGKGGRWRERGGPAAAAAAAAAVAPPVLDHALSPPARTEAAAAAGSMEVHRCRFVDYTPATINALAFAPSTCQRPYAACARASGDIEIWSPLNNWHLERTIPGSTRASVEALAWTHQTEPCDSEVDEDNGKDDETDAEGDIEPDKKAKGRNLVEKKAKRTAQRKNGRQPTQPSEREKKRLHALPPRLFTAGLDAILREWDLDTLRPKKVIDSHGGAVWCVAASNDQKRLAIGCEDGRVRIFDVADGRLEYIKALDPHRGRVLSLAWDPTDSYIVTGSAESTINKYDVESGRSVARMLVEKASKSEHTIVWAIKVLADGTVVSGDSLGHVKFWDLRMGVLRQSISSHAADVLCLAVGRDSTTVFSSGVDRVVNRYKVVEVQDALDATKPSRPKASRSVPAADSAASATAEPRQAAGPQKKWVISGRRRYHSHDVRALALDESKRVNALVSGGVDVQLVVCPAAEFPALNQRRLPFFPHRPVVSFVKAKRWVVAALFDKLRIWLLGKGGPTTGLLEEKRAEILPIVEHQRRLLEMQLQGGRHITAFDVSM</sequence>
<proteinExistence type="predicted"/>
<dbReference type="GO" id="GO:0030686">
    <property type="term" value="C:90S preribosome"/>
    <property type="evidence" value="ECO:0007669"/>
    <property type="project" value="InterPro"/>
</dbReference>
<feature type="region of interest" description="Disordered" evidence="2">
    <location>
        <begin position="435"/>
        <end position="468"/>
    </location>
</feature>
<dbReference type="PROSITE" id="PS50294">
    <property type="entry name" value="WD_REPEATS_REGION"/>
    <property type="match status" value="1"/>
</dbReference>
<accession>A0A8H8DFL0</accession>
<dbReference type="Proteomes" id="UP000673691">
    <property type="component" value="Unassembled WGS sequence"/>
</dbReference>
<dbReference type="GO" id="GO:0032040">
    <property type="term" value="C:small-subunit processome"/>
    <property type="evidence" value="ECO:0007669"/>
    <property type="project" value="TreeGrafter"/>
</dbReference>
<dbReference type="EMBL" id="JAEFCI010011889">
    <property type="protein sequence ID" value="KAG5456351.1"/>
    <property type="molecule type" value="Genomic_DNA"/>
</dbReference>
<comment type="caution">
    <text evidence="3">The sequence shown here is derived from an EMBL/GenBank/DDBJ whole genome shotgun (WGS) entry which is preliminary data.</text>
</comment>
<dbReference type="Gene3D" id="2.130.10.10">
    <property type="entry name" value="YVTN repeat-like/Quinoprotein amine dehydrogenase"/>
    <property type="match status" value="2"/>
</dbReference>
<dbReference type="InterPro" id="IPR015943">
    <property type="entry name" value="WD40/YVTN_repeat-like_dom_sf"/>
</dbReference>
<reference evidence="3 4" key="1">
    <citation type="journal article" name="Sci. Rep.">
        <title>Genome-scale phylogenetic analyses confirm Olpidium as the closest living zoosporic fungus to the non-flagellated, terrestrial fungi.</title>
        <authorList>
            <person name="Chang Y."/>
            <person name="Rochon D."/>
            <person name="Sekimoto S."/>
            <person name="Wang Y."/>
            <person name="Chovatia M."/>
            <person name="Sandor L."/>
            <person name="Salamov A."/>
            <person name="Grigoriev I.V."/>
            <person name="Stajich J.E."/>
            <person name="Spatafora J.W."/>
        </authorList>
    </citation>
    <scope>NUCLEOTIDE SEQUENCE [LARGE SCALE GENOMIC DNA]</scope>
    <source>
        <strain evidence="3">S191</strain>
    </source>
</reference>